<feature type="transmembrane region" description="Helical" evidence="4">
    <location>
        <begin position="339"/>
        <end position="362"/>
    </location>
</feature>
<keyword evidence="4" id="KW-0812">Transmembrane</keyword>
<keyword evidence="4" id="KW-0472">Membrane</keyword>
<keyword evidence="4" id="KW-1133">Transmembrane helix</keyword>
<feature type="transmembrane region" description="Helical" evidence="4">
    <location>
        <begin position="315"/>
        <end position="333"/>
    </location>
</feature>
<feature type="transmembrane region" description="Helical" evidence="4">
    <location>
        <begin position="71"/>
        <end position="92"/>
    </location>
</feature>
<feature type="transmembrane region" description="Helical" evidence="4">
    <location>
        <begin position="291"/>
        <end position="308"/>
    </location>
</feature>
<dbReference type="Proteomes" id="UP000030816">
    <property type="component" value="Unassembled WGS sequence"/>
</dbReference>
<feature type="transmembrane region" description="Helical" evidence="4">
    <location>
        <begin position="400"/>
        <end position="423"/>
    </location>
</feature>
<feature type="transmembrane region" description="Helical" evidence="4">
    <location>
        <begin position="249"/>
        <end position="271"/>
    </location>
</feature>
<proteinExistence type="predicted"/>
<dbReference type="GO" id="GO:0022857">
    <property type="term" value="F:transmembrane transporter activity"/>
    <property type="evidence" value="ECO:0007669"/>
    <property type="project" value="InterPro"/>
</dbReference>
<sequence>MSFKELVKRRSLKADDSRRTRAAELTLRQSIYPICLVTVLFFLWGFSYGLLDTLNKHFQVVLGINRSRSAGLQAAYFGAYPLASVGHAAWILRHYSYRAVFIWGLCLYALGALLAIPALKNESFGGFCACIFIIGNGLGSLETAANPYITVCGPPRYSEMRINISQAFNGVGTVIAPVLGSYVFFNFSDERALANVQWVYLAIAIFVLLLAALFFVSDIPEITDADMEFQAQETHAGATDKPFMKQYKLFHAAFAQFCYTGAQVAVASFFINYATATRPGTSDATGSKLFAGAQAAFAIGRFTGVGVMKYVRPRWVFLVFISLCVVFLCPSITQRGNVGISMLYVVLFFESICFPTIVALGMRGLGRHTKRGSGYIVGGVVGGAVVPPATGAAGDTFGDGYAMFVPLIFMLVAWTYAACVNFVPTYKNVVDSLGEAEIGILQGAEDEENKTSASNDEKPPEAHEYLGHAPNGKASADQR</sequence>
<evidence type="ECO:0000256" key="3">
    <source>
        <dbReference type="SAM" id="MobiDB-lite"/>
    </source>
</evidence>
<keyword evidence="6" id="KW-1185">Reference proteome</keyword>
<feature type="compositionally biased region" description="Basic and acidic residues" evidence="3">
    <location>
        <begin position="455"/>
        <end position="466"/>
    </location>
</feature>
<comment type="subcellular location">
    <subcellularLocation>
        <location evidence="1">Cell inner membrane</location>
        <topology evidence="1">Multi-pass membrane protein</topology>
    </subcellularLocation>
</comment>
<dbReference type="SUPFAM" id="SSF103473">
    <property type="entry name" value="MFS general substrate transporter"/>
    <property type="match status" value="1"/>
</dbReference>
<dbReference type="Pfam" id="PF07690">
    <property type="entry name" value="MFS_1"/>
    <property type="match status" value="1"/>
</dbReference>
<feature type="transmembrane region" description="Helical" evidence="4">
    <location>
        <begin position="374"/>
        <end position="394"/>
    </location>
</feature>
<protein>
    <submittedName>
        <fullName evidence="5">Major facilitator superfamily domain, general substrate transporter</fullName>
    </submittedName>
</protein>
<feature type="transmembrane region" description="Helical" evidence="4">
    <location>
        <begin position="99"/>
        <end position="118"/>
    </location>
</feature>
<comment type="caution">
    <text evidence="5">The sequence shown here is derived from an EMBL/GenBank/DDBJ whole genome shotgun (WGS) entry which is preliminary data.</text>
</comment>
<evidence type="ECO:0000256" key="1">
    <source>
        <dbReference type="ARBA" id="ARBA00004429"/>
    </source>
</evidence>
<dbReference type="GO" id="GO:0005886">
    <property type="term" value="C:plasma membrane"/>
    <property type="evidence" value="ECO:0007669"/>
    <property type="project" value="UniProtKB-SubCell"/>
</dbReference>
<dbReference type="STRING" id="1081103.A0A0B2WMQ7"/>
<name>A0A0B2WMQ7_METAS</name>
<gene>
    <name evidence="5" type="ORF">MAM_07343</name>
</gene>
<dbReference type="EMBL" id="AZHE01000030">
    <property type="protein sequence ID" value="KHN94747.1"/>
    <property type="molecule type" value="Genomic_DNA"/>
</dbReference>
<dbReference type="HOGENOM" id="CLU_028452_3_1_1"/>
<dbReference type="PANTHER" id="PTHR43702">
    <property type="entry name" value="L-FUCOSE-PROTON SYMPORTER"/>
    <property type="match status" value="1"/>
</dbReference>
<dbReference type="GeneID" id="63741798"/>
<dbReference type="RefSeq" id="XP_040675813.1">
    <property type="nucleotide sequence ID" value="XM_040826141.1"/>
</dbReference>
<reference evidence="5 6" key="1">
    <citation type="journal article" date="2014" name="Proc. Natl. Acad. Sci. U.S.A.">
        <title>Trajectory and genomic determinants of fungal-pathogen speciation and host adaptation.</title>
        <authorList>
            <person name="Hu X."/>
            <person name="Xiao G."/>
            <person name="Zheng P."/>
            <person name="Shang Y."/>
            <person name="Su Y."/>
            <person name="Zhang X."/>
            <person name="Liu X."/>
            <person name="Zhan S."/>
            <person name="St Leger R.J."/>
            <person name="Wang C."/>
        </authorList>
    </citation>
    <scope>NUCLEOTIDE SEQUENCE [LARGE SCALE GENOMIC DNA]</scope>
    <source>
        <strain evidence="5 6">ARSEF 1941</strain>
    </source>
</reference>
<dbReference type="PANTHER" id="PTHR43702:SF3">
    <property type="entry name" value="PROTEIN TSGA"/>
    <property type="match status" value="1"/>
</dbReference>
<feature type="transmembrane region" description="Helical" evidence="4">
    <location>
        <begin position="197"/>
        <end position="217"/>
    </location>
</feature>
<accession>A0A0B2WMQ7</accession>
<evidence type="ECO:0000256" key="4">
    <source>
        <dbReference type="SAM" id="Phobius"/>
    </source>
</evidence>
<dbReference type="Gene3D" id="1.20.1250.20">
    <property type="entry name" value="MFS general substrate transporter like domains"/>
    <property type="match status" value="2"/>
</dbReference>
<dbReference type="InterPro" id="IPR036259">
    <property type="entry name" value="MFS_trans_sf"/>
</dbReference>
<dbReference type="InterPro" id="IPR011701">
    <property type="entry name" value="MFS"/>
</dbReference>
<dbReference type="AlphaFoldDB" id="A0A0B2WMQ7"/>
<dbReference type="InterPro" id="IPR050375">
    <property type="entry name" value="MFS_TsgA-like"/>
</dbReference>
<evidence type="ECO:0000313" key="5">
    <source>
        <dbReference type="EMBL" id="KHN94747.1"/>
    </source>
</evidence>
<feature type="transmembrane region" description="Helical" evidence="4">
    <location>
        <begin position="124"/>
        <end position="145"/>
    </location>
</feature>
<feature type="transmembrane region" description="Helical" evidence="4">
    <location>
        <begin position="166"/>
        <end position="185"/>
    </location>
</feature>
<organism evidence="5 6">
    <name type="scientific">Metarhizium album (strain ARSEF 1941)</name>
    <dbReference type="NCBI Taxonomy" id="1081103"/>
    <lineage>
        <taxon>Eukaryota</taxon>
        <taxon>Fungi</taxon>
        <taxon>Dikarya</taxon>
        <taxon>Ascomycota</taxon>
        <taxon>Pezizomycotina</taxon>
        <taxon>Sordariomycetes</taxon>
        <taxon>Hypocreomycetidae</taxon>
        <taxon>Hypocreales</taxon>
        <taxon>Clavicipitaceae</taxon>
        <taxon>Metarhizium</taxon>
    </lineage>
</organism>
<keyword evidence="2" id="KW-1003">Cell membrane</keyword>
<feature type="transmembrane region" description="Helical" evidence="4">
    <location>
        <begin position="31"/>
        <end position="51"/>
    </location>
</feature>
<evidence type="ECO:0000313" key="6">
    <source>
        <dbReference type="Proteomes" id="UP000030816"/>
    </source>
</evidence>
<evidence type="ECO:0000256" key="2">
    <source>
        <dbReference type="ARBA" id="ARBA00022475"/>
    </source>
</evidence>
<dbReference type="OrthoDB" id="546893at2759"/>
<feature type="region of interest" description="Disordered" evidence="3">
    <location>
        <begin position="441"/>
        <end position="479"/>
    </location>
</feature>